<gene>
    <name evidence="1" type="ORF">O181_117061</name>
</gene>
<proteinExistence type="predicted"/>
<organism evidence="1 2">
    <name type="scientific">Austropuccinia psidii MF-1</name>
    <dbReference type="NCBI Taxonomy" id="1389203"/>
    <lineage>
        <taxon>Eukaryota</taxon>
        <taxon>Fungi</taxon>
        <taxon>Dikarya</taxon>
        <taxon>Basidiomycota</taxon>
        <taxon>Pucciniomycotina</taxon>
        <taxon>Pucciniomycetes</taxon>
        <taxon>Pucciniales</taxon>
        <taxon>Sphaerophragmiaceae</taxon>
        <taxon>Austropuccinia</taxon>
    </lineage>
</organism>
<accession>A0A9Q3KBZ1</accession>
<evidence type="ECO:0000313" key="2">
    <source>
        <dbReference type="Proteomes" id="UP000765509"/>
    </source>
</evidence>
<dbReference type="Proteomes" id="UP000765509">
    <property type="component" value="Unassembled WGS sequence"/>
</dbReference>
<name>A0A9Q3KBZ1_9BASI</name>
<protein>
    <submittedName>
        <fullName evidence="1">Uncharacterized protein</fullName>
    </submittedName>
</protein>
<evidence type="ECO:0000313" key="1">
    <source>
        <dbReference type="EMBL" id="MBW0577346.1"/>
    </source>
</evidence>
<sequence>MRLARERAIKSGMVIQSHADSKNEEICMCVGGEVDYVRWHAIVHLSWFVAIVQDANASHANPYACAGSDNAKSSLRLCGLPTLHTPILTPVQVPDSSHANPYACAGSQRFTRQSLRL</sequence>
<dbReference type="EMBL" id="AVOT02100407">
    <property type="protein sequence ID" value="MBW0577346.1"/>
    <property type="molecule type" value="Genomic_DNA"/>
</dbReference>
<dbReference type="AlphaFoldDB" id="A0A9Q3KBZ1"/>
<comment type="caution">
    <text evidence="1">The sequence shown here is derived from an EMBL/GenBank/DDBJ whole genome shotgun (WGS) entry which is preliminary data.</text>
</comment>
<reference evidence="1" key="1">
    <citation type="submission" date="2021-03" db="EMBL/GenBank/DDBJ databases">
        <title>Draft genome sequence of rust myrtle Austropuccinia psidii MF-1, a brazilian biotype.</title>
        <authorList>
            <person name="Quecine M.C."/>
            <person name="Pachon D.M.R."/>
            <person name="Bonatelli M.L."/>
            <person name="Correr F.H."/>
            <person name="Franceschini L.M."/>
            <person name="Leite T.F."/>
            <person name="Margarido G.R.A."/>
            <person name="Almeida C.A."/>
            <person name="Ferrarezi J.A."/>
            <person name="Labate C.A."/>
        </authorList>
    </citation>
    <scope>NUCLEOTIDE SEQUENCE</scope>
    <source>
        <strain evidence="1">MF-1</strain>
    </source>
</reference>
<keyword evidence="2" id="KW-1185">Reference proteome</keyword>